<dbReference type="RefSeq" id="WP_218896217.1">
    <property type="nucleotide sequence ID" value="NZ_JACCCQ010000001.1"/>
</dbReference>
<proteinExistence type="predicted"/>
<dbReference type="InterPro" id="IPR037217">
    <property type="entry name" value="Trp/Indoleamine_2_3_dOase-like"/>
</dbReference>
<dbReference type="Gene3D" id="1.20.58.480">
    <property type="match status" value="2"/>
</dbReference>
<reference evidence="1 2" key="1">
    <citation type="submission" date="2020-07" db="EMBL/GenBank/DDBJ databases">
        <title>Sequencing the genomes of 1000 actinobacteria strains.</title>
        <authorList>
            <person name="Klenk H.-P."/>
        </authorList>
    </citation>
    <scope>NUCLEOTIDE SEQUENCE [LARGE SCALE GENOMIC DNA]</scope>
    <source>
        <strain evidence="1 2">DSM 43814</strain>
    </source>
</reference>
<accession>A0ABX2RTV7</accession>
<dbReference type="Pfam" id="PF03301">
    <property type="entry name" value="Trp_dioxygenase"/>
    <property type="match status" value="1"/>
</dbReference>
<keyword evidence="1" id="KW-0560">Oxidoreductase</keyword>
<dbReference type="PANTHER" id="PTHR10138:SF0">
    <property type="entry name" value="TRYPTOPHAN 2,3-DIOXYGENASE"/>
    <property type="match status" value="1"/>
</dbReference>
<organism evidence="1 2">
    <name type="scientific">Micromonospora purpureochromogenes</name>
    <dbReference type="NCBI Taxonomy" id="47872"/>
    <lineage>
        <taxon>Bacteria</taxon>
        <taxon>Bacillati</taxon>
        <taxon>Actinomycetota</taxon>
        <taxon>Actinomycetes</taxon>
        <taxon>Micromonosporales</taxon>
        <taxon>Micromonosporaceae</taxon>
        <taxon>Micromonospora</taxon>
    </lineage>
</organism>
<dbReference type="SUPFAM" id="SSF140959">
    <property type="entry name" value="Indolic compounds 2,3-dioxygenase-like"/>
    <property type="match status" value="1"/>
</dbReference>
<dbReference type="GO" id="GO:0004833">
    <property type="term" value="F:L-tryptophan 2,3-dioxygenase activity"/>
    <property type="evidence" value="ECO:0007669"/>
    <property type="project" value="UniProtKB-EC"/>
</dbReference>
<evidence type="ECO:0000313" key="1">
    <source>
        <dbReference type="EMBL" id="NYF59781.1"/>
    </source>
</evidence>
<keyword evidence="2" id="KW-1185">Reference proteome</keyword>
<dbReference type="InterPro" id="IPR004981">
    <property type="entry name" value="Trp_2_3_dOase"/>
</dbReference>
<dbReference type="PANTHER" id="PTHR10138">
    <property type="entry name" value="TRYPTOPHAN 2,3-DIOXYGENASE"/>
    <property type="match status" value="1"/>
</dbReference>
<comment type="caution">
    <text evidence="1">The sequence shown here is derived from an EMBL/GenBank/DDBJ whole genome shotgun (WGS) entry which is preliminary data.</text>
</comment>
<dbReference type="EC" id="1.13.11.11" evidence="1"/>
<dbReference type="Proteomes" id="UP000631553">
    <property type="component" value="Unassembled WGS sequence"/>
</dbReference>
<sequence length="269" mass="29874">MSEPVPGSVVGDVHSTLGRPLFNPVLKVWVGEGKLDYEVYLKTSDLLRLQTPRSELVSPDELMFQVVHQVQELWLKLLAHELAEMVGDLDGDGMWEVSARLDRAGRIIRCLADELRVLETLTPDTYQVIRRHLGNGSGQESPGYNAVRVAASYVAEALDRLLARRGVTLAEIYVPGGSPELKRVCELLVDLDEGYQTWLFAHYMLVRRTIGVGRDVEALDGVPTQVLVGRMTQPLFRSLWAVRNQLTVGWRGEGGFAPGTDRGDVRVSA</sequence>
<gene>
    <name evidence="1" type="ORF">HDA35_005612</name>
</gene>
<dbReference type="EMBL" id="JACCCQ010000001">
    <property type="protein sequence ID" value="NYF59781.1"/>
    <property type="molecule type" value="Genomic_DNA"/>
</dbReference>
<evidence type="ECO:0000313" key="2">
    <source>
        <dbReference type="Proteomes" id="UP000631553"/>
    </source>
</evidence>
<protein>
    <submittedName>
        <fullName evidence="1">Tryptophan 2,3-dioxygenase</fullName>
        <ecNumber evidence="1">1.13.11.11</ecNumber>
    </submittedName>
</protein>
<name>A0ABX2RTV7_9ACTN</name>